<proteinExistence type="predicted"/>
<feature type="non-terminal residue" evidence="1">
    <location>
        <position position="129"/>
    </location>
</feature>
<name>A0AAN4ZTN9_9BILA</name>
<comment type="caution">
    <text evidence="1">The sequence shown here is derived from an EMBL/GenBank/DDBJ whole genome shotgun (WGS) entry which is preliminary data.</text>
</comment>
<dbReference type="EMBL" id="BTRK01000003">
    <property type="protein sequence ID" value="GMR43615.1"/>
    <property type="molecule type" value="Genomic_DNA"/>
</dbReference>
<evidence type="ECO:0000313" key="1">
    <source>
        <dbReference type="EMBL" id="GMR43615.1"/>
    </source>
</evidence>
<protein>
    <recommendedName>
        <fullName evidence="3">THAP-type domain-containing protein</fullName>
    </recommendedName>
</protein>
<evidence type="ECO:0000313" key="2">
    <source>
        <dbReference type="Proteomes" id="UP001328107"/>
    </source>
</evidence>
<accession>A0AAN4ZTN9</accession>
<sequence length="129" mass="14636">MALLNAKKKSHLCASHFSPSDYYDTPTNRILLRRDAIPSLQENSQVVSQIDTSNEIKEEEVEIKDEPVDEFADIKQEEPIVDDNAPLFLDFTTNKMKEEPVEIKSEPIDDFSIINTEDPVTSMYCPSTG</sequence>
<evidence type="ECO:0008006" key="3">
    <source>
        <dbReference type="Google" id="ProtNLM"/>
    </source>
</evidence>
<dbReference type="AlphaFoldDB" id="A0AAN4ZTN9"/>
<gene>
    <name evidence="1" type="ORF">PMAYCL1PPCAC_13810</name>
</gene>
<dbReference type="Proteomes" id="UP001328107">
    <property type="component" value="Unassembled WGS sequence"/>
</dbReference>
<organism evidence="1 2">
    <name type="scientific">Pristionchus mayeri</name>
    <dbReference type="NCBI Taxonomy" id="1317129"/>
    <lineage>
        <taxon>Eukaryota</taxon>
        <taxon>Metazoa</taxon>
        <taxon>Ecdysozoa</taxon>
        <taxon>Nematoda</taxon>
        <taxon>Chromadorea</taxon>
        <taxon>Rhabditida</taxon>
        <taxon>Rhabditina</taxon>
        <taxon>Diplogasteromorpha</taxon>
        <taxon>Diplogasteroidea</taxon>
        <taxon>Neodiplogasteridae</taxon>
        <taxon>Pristionchus</taxon>
    </lineage>
</organism>
<keyword evidence="2" id="KW-1185">Reference proteome</keyword>
<reference evidence="2" key="1">
    <citation type="submission" date="2022-10" db="EMBL/GenBank/DDBJ databases">
        <title>Genome assembly of Pristionchus species.</title>
        <authorList>
            <person name="Yoshida K."/>
            <person name="Sommer R.J."/>
        </authorList>
    </citation>
    <scope>NUCLEOTIDE SEQUENCE [LARGE SCALE GENOMIC DNA]</scope>
    <source>
        <strain evidence="2">RS5460</strain>
    </source>
</reference>